<evidence type="ECO:0000313" key="3">
    <source>
        <dbReference type="Proteomes" id="UP000652427"/>
    </source>
</evidence>
<protein>
    <submittedName>
        <fullName evidence="2">AMP-binding protein</fullName>
    </submittedName>
</protein>
<accession>A0ABX2N0L1</accession>
<dbReference type="Pfam" id="PF00501">
    <property type="entry name" value="AMP-binding"/>
    <property type="match status" value="1"/>
</dbReference>
<dbReference type="InterPro" id="IPR000873">
    <property type="entry name" value="AMP-dep_synth/lig_dom"/>
</dbReference>
<sequence>MLSAAPATHAGGIEPVQNFTMQPAEELVSLPHFDPMNALELVEERQITILLLAPTMAIALLKVPRERPIDWSGMKCVQCGARPVPGELKERFLEATDHWITTLYGMSETARAVDYSPPERTHAQCTDVRLPFTELETRKTDDPRQRAAVSEICLRGPLVMKEYSRNPEASE</sequence>
<dbReference type="Gene3D" id="3.40.50.980">
    <property type="match status" value="1"/>
</dbReference>
<proteinExistence type="predicted"/>
<dbReference type="SUPFAM" id="SSF56801">
    <property type="entry name" value="Acetyl-CoA synthetase-like"/>
    <property type="match status" value="1"/>
</dbReference>
<name>A0ABX2N0L1_9SPHN</name>
<comment type="caution">
    <text evidence="2">The sequence shown here is derived from an EMBL/GenBank/DDBJ whole genome shotgun (WGS) entry which is preliminary data.</text>
</comment>
<dbReference type="Proteomes" id="UP000652427">
    <property type="component" value="Unassembled WGS sequence"/>
</dbReference>
<reference evidence="2 3" key="1">
    <citation type="submission" date="2020-06" db="EMBL/GenBank/DDBJ databases">
        <authorList>
            <person name="Kim S.-J."/>
            <person name="Park S.-J."/>
        </authorList>
    </citation>
    <scope>NUCLEOTIDE SEQUENCE [LARGE SCALE GENOMIC DNA]</scope>
    <source>
        <strain evidence="2 3">SW-151</strain>
    </source>
</reference>
<evidence type="ECO:0000259" key="1">
    <source>
        <dbReference type="Pfam" id="PF00501"/>
    </source>
</evidence>
<dbReference type="PANTHER" id="PTHR24096">
    <property type="entry name" value="LONG-CHAIN-FATTY-ACID--COA LIGASE"/>
    <property type="match status" value="1"/>
</dbReference>
<evidence type="ECO:0000313" key="2">
    <source>
        <dbReference type="EMBL" id="NVD27234.1"/>
    </source>
</evidence>
<dbReference type="Gene3D" id="2.30.38.10">
    <property type="entry name" value="Luciferase, Domain 3"/>
    <property type="match status" value="1"/>
</dbReference>
<keyword evidence="3" id="KW-1185">Reference proteome</keyword>
<gene>
    <name evidence="2" type="ORF">HUO14_04840</name>
</gene>
<dbReference type="EMBL" id="JABWMH010000002">
    <property type="protein sequence ID" value="NVD27234.1"/>
    <property type="molecule type" value="Genomic_DNA"/>
</dbReference>
<organism evidence="2 3">
    <name type="scientific">Parasphingorhabdus flavimaris</name>
    <dbReference type="NCBI Taxonomy" id="266812"/>
    <lineage>
        <taxon>Bacteria</taxon>
        <taxon>Pseudomonadati</taxon>
        <taxon>Pseudomonadota</taxon>
        <taxon>Alphaproteobacteria</taxon>
        <taxon>Sphingomonadales</taxon>
        <taxon>Sphingomonadaceae</taxon>
        <taxon>Parasphingorhabdus</taxon>
    </lineage>
</organism>
<feature type="domain" description="AMP-dependent synthetase/ligase" evidence="1">
    <location>
        <begin position="1"/>
        <end position="163"/>
    </location>
</feature>